<feature type="binding site" evidence="3">
    <location>
        <position position="66"/>
    </location>
    <ligand>
        <name>ATP</name>
        <dbReference type="ChEBI" id="CHEBI:30616"/>
    </ligand>
</feature>
<dbReference type="AlphaFoldDB" id="A0A510DVK7"/>
<evidence type="ECO:0000313" key="8">
    <source>
        <dbReference type="Proteomes" id="UP000322983"/>
    </source>
</evidence>
<protein>
    <submittedName>
        <fullName evidence="6">tRNA 2-thiocytidine biosynthesis protein TtcA</fullName>
    </submittedName>
</protein>
<feature type="binding site" evidence="2">
    <location>
        <position position="13"/>
    </location>
    <ligand>
        <name>Zn(2+)</name>
        <dbReference type="ChEBI" id="CHEBI:29105"/>
        <label>1</label>
    </ligand>
</feature>
<keyword evidence="2" id="KW-0479">Metal-binding</keyword>
<feature type="binding site" evidence="2">
    <location>
        <position position="10"/>
    </location>
    <ligand>
        <name>Zn(2+)</name>
        <dbReference type="ChEBI" id="CHEBI:29105"/>
        <label>1</label>
    </ligand>
</feature>
<dbReference type="Proteomes" id="UP000322983">
    <property type="component" value="Chromosome"/>
</dbReference>
<gene>
    <name evidence="6" type="ORF">IC006_1309</name>
    <name evidence="7" type="ORF">IC007_1284</name>
</gene>
<feature type="domain" description="2-thiouridine synthetase TtuA-like N-terminal LIM" evidence="5">
    <location>
        <begin position="9"/>
        <end position="34"/>
    </location>
</feature>
<evidence type="ECO:0000259" key="5">
    <source>
        <dbReference type="Pfam" id="PF22082"/>
    </source>
</evidence>
<keyword evidence="3" id="KW-0547">Nucleotide-binding</keyword>
<feature type="binding site" evidence="3">
    <location>
        <position position="176"/>
    </location>
    <ligand>
        <name>ATP</name>
        <dbReference type="ChEBI" id="CHEBI:30616"/>
    </ligand>
</feature>
<dbReference type="GO" id="GO:0000049">
    <property type="term" value="F:tRNA binding"/>
    <property type="evidence" value="ECO:0007669"/>
    <property type="project" value="InterPro"/>
</dbReference>
<dbReference type="GO" id="GO:0002143">
    <property type="term" value="P:tRNA wobble position uridine thiolation"/>
    <property type="evidence" value="ECO:0007669"/>
    <property type="project" value="TreeGrafter"/>
</dbReference>
<dbReference type="InterPro" id="IPR014729">
    <property type="entry name" value="Rossmann-like_a/b/a_fold"/>
</dbReference>
<evidence type="ECO:0000256" key="3">
    <source>
        <dbReference type="PIRSR" id="PIRSR004976-51"/>
    </source>
</evidence>
<keyword evidence="1" id="KW-0808">Transferase</keyword>
<dbReference type="KEGG" id="step:IC006_1309"/>
<dbReference type="EMBL" id="AP018929">
    <property type="protein sequence ID" value="BBG24008.1"/>
    <property type="molecule type" value="Genomic_DNA"/>
</dbReference>
<feature type="binding site" evidence="2">
    <location>
        <position position="33"/>
    </location>
    <ligand>
        <name>Zn(2+)</name>
        <dbReference type="ChEBI" id="CHEBI:29105"/>
        <label>1</label>
    </ligand>
</feature>
<feature type="binding site" evidence="2">
    <location>
        <position position="292"/>
    </location>
    <ligand>
        <name>Zn(2+)</name>
        <dbReference type="ChEBI" id="CHEBI:29105"/>
        <label>2</label>
    </ligand>
</feature>
<accession>A0A510DVK7</accession>
<dbReference type="SUPFAM" id="SSF52402">
    <property type="entry name" value="Adenine nucleotide alpha hydrolases-like"/>
    <property type="match status" value="1"/>
</dbReference>
<feature type="binding site" evidence="2">
    <location>
        <position position="306"/>
    </location>
    <ligand>
        <name>Zn(2+)</name>
        <dbReference type="ChEBI" id="CHEBI:29105"/>
        <label>2</label>
    </ligand>
</feature>
<feature type="binding site" evidence="2">
    <location>
        <position position="295"/>
    </location>
    <ligand>
        <name>Zn(2+)</name>
        <dbReference type="ChEBI" id="CHEBI:29105"/>
        <label>2</label>
    </ligand>
</feature>
<evidence type="ECO:0000256" key="1">
    <source>
        <dbReference type="ARBA" id="ARBA00022679"/>
    </source>
</evidence>
<feature type="binding site" evidence="3">
    <location>
        <begin position="60"/>
        <end position="62"/>
    </location>
    <ligand>
        <name>ATP</name>
        <dbReference type="ChEBI" id="CHEBI:30616"/>
    </ligand>
</feature>
<keyword evidence="8" id="KW-1185">Reference proteome</keyword>
<dbReference type="EMBL" id="AP018930">
    <property type="protein sequence ID" value="BBG26763.1"/>
    <property type="molecule type" value="Genomic_DNA"/>
</dbReference>
<dbReference type="NCBIfam" id="TIGR00269">
    <property type="entry name" value="TIGR00269 family protein"/>
    <property type="match status" value="1"/>
</dbReference>
<dbReference type="Pfam" id="PF22082">
    <property type="entry name" value="TtuA_LIM_N"/>
    <property type="match status" value="1"/>
</dbReference>
<dbReference type="GO" id="GO:0002144">
    <property type="term" value="C:cytosolic tRNA wobble base thiouridylase complex"/>
    <property type="evidence" value="ECO:0007669"/>
    <property type="project" value="TreeGrafter"/>
</dbReference>
<dbReference type="Gene3D" id="3.40.50.620">
    <property type="entry name" value="HUPs"/>
    <property type="match status" value="1"/>
</dbReference>
<dbReference type="GO" id="GO:0046872">
    <property type="term" value="F:metal ion binding"/>
    <property type="evidence" value="ECO:0007669"/>
    <property type="project" value="UniProtKB-KW"/>
</dbReference>
<dbReference type="GO" id="GO:0005524">
    <property type="term" value="F:ATP binding"/>
    <property type="evidence" value="ECO:0007669"/>
    <property type="project" value="UniProtKB-KW"/>
</dbReference>
<keyword evidence="3" id="KW-0067">ATP-binding</keyword>
<feature type="binding site" evidence="3">
    <location>
        <position position="88"/>
    </location>
    <ligand>
        <name>ATP</name>
        <dbReference type="ChEBI" id="CHEBI:30616"/>
    </ligand>
</feature>
<dbReference type="InterPro" id="IPR054306">
    <property type="entry name" value="TtuA-like_LIM_N"/>
</dbReference>
<evidence type="ECO:0000313" key="6">
    <source>
        <dbReference type="EMBL" id="BBG24008.1"/>
    </source>
</evidence>
<dbReference type="Pfam" id="PF01171">
    <property type="entry name" value="ATP_bind_3"/>
    <property type="match status" value="1"/>
</dbReference>
<dbReference type="Proteomes" id="UP000325030">
    <property type="component" value="Chromosome"/>
</dbReference>
<accession>A0A510E2N4</accession>
<dbReference type="STRING" id="1294262.GCA_001316085_01279"/>
<feature type="domain" description="tRNA(Ile)-lysidine/2-thiocytidine synthase N-terminal" evidence="4">
    <location>
        <begin position="56"/>
        <end position="221"/>
    </location>
</feature>
<dbReference type="PANTHER" id="PTHR11807:SF12">
    <property type="entry name" value="CYTOPLASMIC TRNA 2-THIOLATION PROTEIN 1"/>
    <property type="match status" value="1"/>
</dbReference>
<evidence type="ECO:0000313" key="7">
    <source>
        <dbReference type="EMBL" id="BBG26763.1"/>
    </source>
</evidence>
<name>A0A510DVK7_9CREN</name>
<keyword evidence="2" id="KW-0862">Zinc</keyword>
<dbReference type="InterPro" id="IPR035107">
    <property type="entry name" value="tRNA_thiolation_TtcA_Ctu1"/>
</dbReference>
<dbReference type="InterPro" id="IPR011063">
    <property type="entry name" value="TilS/TtcA_N"/>
</dbReference>
<evidence type="ECO:0000259" key="4">
    <source>
        <dbReference type="Pfam" id="PF01171"/>
    </source>
</evidence>
<reference evidence="6 8" key="2">
    <citation type="journal article" date="2020" name="Int. J. Syst. Evol. Microbiol.">
        <title>Sulfuracidifex tepidarius gen. nov., sp. nov. and transfer of Sulfolobus metallicus Huber and Stetter 1992 to the genus Sulfuracidifex as Sulfuracidifex metallicus comb. nov.</title>
        <authorList>
            <person name="Itoh T."/>
            <person name="Miura T."/>
            <person name="Sakai H.D."/>
            <person name="Kato S."/>
            <person name="Ohkuma M."/>
            <person name="Takashina T."/>
        </authorList>
    </citation>
    <scope>NUCLEOTIDE SEQUENCE [LARGE SCALE GENOMIC DNA]</scope>
    <source>
        <strain evidence="6 8">IC-006</strain>
        <strain evidence="7">IC-007</strain>
    </source>
</reference>
<feature type="binding site" evidence="2">
    <location>
        <position position="30"/>
    </location>
    <ligand>
        <name>Zn(2+)</name>
        <dbReference type="ChEBI" id="CHEBI:29105"/>
        <label>1</label>
    </ligand>
</feature>
<dbReference type="PANTHER" id="PTHR11807">
    <property type="entry name" value="ATPASES OF THE PP SUPERFAMILY-RELATED"/>
    <property type="match status" value="1"/>
</dbReference>
<dbReference type="InterPro" id="IPR000541">
    <property type="entry name" value="Ncs6/Tuc1/Ctu1"/>
</dbReference>
<evidence type="ECO:0000256" key="2">
    <source>
        <dbReference type="PIRSR" id="PIRSR004976-50"/>
    </source>
</evidence>
<feature type="binding site" evidence="2">
    <location>
        <position position="309"/>
    </location>
    <ligand>
        <name>Zn(2+)</name>
        <dbReference type="ChEBI" id="CHEBI:29105"/>
        <label>2</label>
    </ligand>
</feature>
<dbReference type="PIRSF" id="PIRSF004976">
    <property type="entry name" value="ATPase_YdaO"/>
    <property type="match status" value="1"/>
</dbReference>
<proteinExistence type="predicted"/>
<dbReference type="GO" id="GO:0016740">
    <property type="term" value="F:transferase activity"/>
    <property type="evidence" value="ECO:0007669"/>
    <property type="project" value="UniProtKB-KW"/>
</dbReference>
<organism evidence="6 8">
    <name type="scientific">Sulfuracidifex tepidarius</name>
    <dbReference type="NCBI Taxonomy" id="1294262"/>
    <lineage>
        <taxon>Archaea</taxon>
        <taxon>Thermoproteota</taxon>
        <taxon>Thermoprotei</taxon>
        <taxon>Sulfolobales</taxon>
        <taxon>Sulfolobaceae</taxon>
        <taxon>Sulfuracidifex</taxon>
    </lineage>
</organism>
<evidence type="ECO:0000313" key="9">
    <source>
        <dbReference type="Proteomes" id="UP000325030"/>
    </source>
</evidence>
<reference evidence="9" key="1">
    <citation type="submission" date="2018-09" db="EMBL/GenBank/DDBJ databases">
        <title>Complete Genome Sequencing of Sulfolobus sp. JCM 16834.</title>
        <authorList>
            <person name="Kato S."/>
            <person name="Itoh T."/>
            <person name="Ohkuma M."/>
        </authorList>
    </citation>
    <scope>NUCLEOTIDE SEQUENCE [LARGE SCALE GENOMIC DNA]</scope>
    <source>
        <strain evidence="9">IC-007</strain>
    </source>
</reference>
<feature type="binding site" evidence="3">
    <location>
        <position position="171"/>
    </location>
    <ligand>
        <name>ATP</name>
        <dbReference type="ChEBI" id="CHEBI:30616"/>
    </ligand>
</feature>
<sequence length="328" mass="36652">MRAGEEGMKCEVCGKEEAVIFQAHTGRSLCKECFFNDIKKRVAEEAKKQGITEARKVLLAVSGGKDSLVLVDTLSSLISPSKIVAFNIVEGISGYNRKEQADKLASYMKGLGVELISTSFKKDVGFTLDEMVNSSNAKGLNVSPCTFCGGFRRKLINNAGKLAGADLVATGHNLDDEVQTIMINLIRGDLTRLVRIGDSPMKVSENFVTRVKPLRKIYEWETTMYAYLKGYSFQEVECPHIITRPTLRAKVRELMYSLEEQRPGTLLNIIDEFDKVSESIRSSSKFEELPRCEICGDPTSYGRKICKNCELLIRSGLLPQYQKYLPMS</sequence>